<comment type="caution">
    <text evidence="1">The sequence shown here is derived from an EMBL/GenBank/DDBJ whole genome shotgun (WGS) entry which is preliminary data.</text>
</comment>
<accession>A0A4Y2GY69</accession>
<evidence type="ECO:0000313" key="1">
    <source>
        <dbReference type="EMBL" id="GBM57745.1"/>
    </source>
</evidence>
<protein>
    <submittedName>
        <fullName evidence="1">Uncharacterized protein</fullName>
    </submittedName>
</protein>
<keyword evidence="2" id="KW-1185">Reference proteome</keyword>
<reference evidence="1 2" key="1">
    <citation type="journal article" date="2019" name="Sci. Rep.">
        <title>Orb-weaving spider Araneus ventricosus genome elucidates the spidroin gene catalogue.</title>
        <authorList>
            <person name="Kono N."/>
            <person name="Nakamura H."/>
            <person name="Ohtoshi R."/>
            <person name="Moran D.A.P."/>
            <person name="Shinohara A."/>
            <person name="Yoshida Y."/>
            <person name="Fujiwara M."/>
            <person name="Mori M."/>
            <person name="Tomita M."/>
            <person name="Arakawa K."/>
        </authorList>
    </citation>
    <scope>NUCLEOTIDE SEQUENCE [LARGE SCALE GENOMIC DNA]</scope>
</reference>
<evidence type="ECO:0000313" key="2">
    <source>
        <dbReference type="Proteomes" id="UP000499080"/>
    </source>
</evidence>
<dbReference type="AlphaFoldDB" id="A0A4Y2GY69"/>
<name>A0A4Y2GY69_ARAVE</name>
<organism evidence="1 2">
    <name type="scientific">Araneus ventricosus</name>
    <name type="common">Orbweaver spider</name>
    <name type="synonym">Epeira ventricosa</name>
    <dbReference type="NCBI Taxonomy" id="182803"/>
    <lineage>
        <taxon>Eukaryota</taxon>
        <taxon>Metazoa</taxon>
        <taxon>Ecdysozoa</taxon>
        <taxon>Arthropoda</taxon>
        <taxon>Chelicerata</taxon>
        <taxon>Arachnida</taxon>
        <taxon>Araneae</taxon>
        <taxon>Araneomorphae</taxon>
        <taxon>Entelegynae</taxon>
        <taxon>Araneoidea</taxon>
        <taxon>Araneidae</taxon>
        <taxon>Araneus</taxon>
    </lineage>
</organism>
<gene>
    <name evidence="1" type="ORF">AVEN_19481_1</name>
</gene>
<sequence>MQFAVNKKSLEESQNSHIYCRNVNDQPHPFIRPLHIRNTFGNDKVYLRIVYLANSKGSLATTLQRIWCTLNPSRRTSFQWYWCRSLNKGAAGSKAIVVI</sequence>
<proteinExistence type="predicted"/>
<dbReference type="EMBL" id="BGPR01001604">
    <property type="protein sequence ID" value="GBM57745.1"/>
    <property type="molecule type" value="Genomic_DNA"/>
</dbReference>
<dbReference type="Proteomes" id="UP000499080">
    <property type="component" value="Unassembled WGS sequence"/>
</dbReference>